<dbReference type="PRINTS" id="PR00038">
    <property type="entry name" value="HTHLUXR"/>
</dbReference>
<name>A0A318NBV8_9ACTN</name>
<dbReference type="GO" id="GO:0000160">
    <property type="term" value="P:phosphorelay signal transduction system"/>
    <property type="evidence" value="ECO:0007669"/>
    <property type="project" value="InterPro"/>
</dbReference>
<dbReference type="EMBL" id="PYBV01000044">
    <property type="protein sequence ID" value="PYC65536.1"/>
    <property type="molecule type" value="Genomic_DNA"/>
</dbReference>
<keyword evidence="2 6" id="KW-0238">DNA-binding</keyword>
<dbReference type="PROSITE" id="PS50043">
    <property type="entry name" value="HTH_LUXR_2"/>
    <property type="match status" value="1"/>
</dbReference>
<evidence type="ECO:0000256" key="1">
    <source>
        <dbReference type="ARBA" id="ARBA00022553"/>
    </source>
</evidence>
<dbReference type="PANTHER" id="PTHR43214:SF43">
    <property type="entry name" value="TWO-COMPONENT RESPONSE REGULATOR"/>
    <property type="match status" value="1"/>
</dbReference>
<dbReference type="InterPro" id="IPR039420">
    <property type="entry name" value="WalR-like"/>
</dbReference>
<dbReference type="SMART" id="SM00448">
    <property type="entry name" value="REC"/>
    <property type="match status" value="1"/>
</dbReference>
<sequence>MIDVLIVDDNPIVRVAIRGYLAGIEDVRVVGEAPDGRTAVTMARRLRPNVTLLDHRMPIADGLSVVTQLSEHTAALVLTSDTADELIAAMLRGGASGYLVHGEFDPPELVRAIRAVASGQGWLSSRGASVTIAALRDQAARERDQAGQADQLHLVRQGFGLTRREQDVIELLCAGHSNAAIGRRLLLTEKTVKNHLHHIFTKLRVTNRTEAVLRWSGRQ</sequence>
<keyword evidence="7" id="KW-1185">Reference proteome</keyword>
<dbReference type="AlphaFoldDB" id="A0A318NBV8"/>
<dbReference type="PROSITE" id="PS00622">
    <property type="entry name" value="HTH_LUXR_1"/>
    <property type="match status" value="1"/>
</dbReference>
<accession>A0A318NBV8</accession>
<feature type="domain" description="HTH luxR-type" evidence="4">
    <location>
        <begin position="154"/>
        <end position="219"/>
    </location>
</feature>
<dbReference type="RefSeq" id="WP_110567111.1">
    <property type="nucleotide sequence ID" value="NZ_PYBV01000044.1"/>
</dbReference>
<dbReference type="OrthoDB" id="9808843at2"/>
<dbReference type="GO" id="GO:0006355">
    <property type="term" value="P:regulation of DNA-templated transcription"/>
    <property type="evidence" value="ECO:0007669"/>
    <property type="project" value="InterPro"/>
</dbReference>
<dbReference type="Pfam" id="PF00196">
    <property type="entry name" value="GerE"/>
    <property type="match status" value="1"/>
</dbReference>
<feature type="domain" description="Response regulatory" evidence="5">
    <location>
        <begin position="3"/>
        <end position="117"/>
    </location>
</feature>
<dbReference type="PANTHER" id="PTHR43214">
    <property type="entry name" value="TWO-COMPONENT RESPONSE REGULATOR"/>
    <property type="match status" value="1"/>
</dbReference>
<dbReference type="Proteomes" id="UP000248333">
    <property type="component" value="Unassembled WGS sequence"/>
</dbReference>
<evidence type="ECO:0000259" key="5">
    <source>
        <dbReference type="PROSITE" id="PS50110"/>
    </source>
</evidence>
<protein>
    <submittedName>
        <fullName evidence="6">DNA-binding response regulator</fullName>
    </submittedName>
</protein>
<dbReference type="SUPFAM" id="SSF46894">
    <property type="entry name" value="C-terminal effector domain of the bipartite response regulators"/>
    <property type="match status" value="1"/>
</dbReference>
<dbReference type="CDD" id="cd17535">
    <property type="entry name" value="REC_NarL-like"/>
    <property type="match status" value="1"/>
</dbReference>
<dbReference type="GO" id="GO:0003677">
    <property type="term" value="F:DNA binding"/>
    <property type="evidence" value="ECO:0007669"/>
    <property type="project" value="UniProtKB-KW"/>
</dbReference>
<dbReference type="InterPro" id="IPR016032">
    <property type="entry name" value="Sig_transdc_resp-reg_C-effctor"/>
</dbReference>
<dbReference type="InterPro" id="IPR001789">
    <property type="entry name" value="Sig_transdc_resp-reg_receiver"/>
</dbReference>
<evidence type="ECO:0000256" key="3">
    <source>
        <dbReference type="PROSITE-ProRule" id="PRU00169"/>
    </source>
</evidence>
<dbReference type="SMART" id="SM00421">
    <property type="entry name" value="HTH_LUXR"/>
    <property type="match status" value="1"/>
</dbReference>
<dbReference type="Pfam" id="PF00072">
    <property type="entry name" value="Response_reg"/>
    <property type="match status" value="1"/>
</dbReference>
<reference evidence="6 7" key="1">
    <citation type="submission" date="2018-03" db="EMBL/GenBank/DDBJ databases">
        <title>Bioinformatic expansion and discovery of thiopeptide antibiotics.</title>
        <authorList>
            <person name="Schwalen C.J."/>
            <person name="Hudson G.A."/>
            <person name="Mitchell D.A."/>
        </authorList>
    </citation>
    <scope>NUCLEOTIDE SEQUENCE [LARGE SCALE GENOMIC DNA]</scope>
    <source>
        <strain evidence="6 7">NRRL 8041</strain>
    </source>
</reference>
<evidence type="ECO:0000256" key="2">
    <source>
        <dbReference type="ARBA" id="ARBA00023125"/>
    </source>
</evidence>
<gene>
    <name evidence="6" type="ORF">C7C45_28275</name>
</gene>
<feature type="modified residue" description="4-aspartylphosphate" evidence="3">
    <location>
        <position position="54"/>
    </location>
</feature>
<proteinExistence type="predicted"/>
<evidence type="ECO:0000259" key="4">
    <source>
        <dbReference type="PROSITE" id="PS50043"/>
    </source>
</evidence>
<dbReference type="PROSITE" id="PS50110">
    <property type="entry name" value="RESPONSE_REGULATORY"/>
    <property type="match status" value="1"/>
</dbReference>
<dbReference type="Gene3D" id="3.40.50.2300">
    <property type="match status" value="1"/>
</dbReference>
<keyword evidence="1 3" id="KW-0597">Phosphoprotein</keyword>
<comment type="caution">
    <text evidence="6">The sequence shown here is derived from an EMBL/GenBank/DDBJ whole genome shotgun (WGS) entry which is preliminary data.</text>
</comment>
<evidence type="ECO:0000313" key="7">
    <source>
        <dbReference type="Proteomes" id="UP000248333"/>
    </source>
</evidence>
<dbReference type="InterPro" id="IPR011006">
    <property type="entry name" value="CheY-like_superfamily"/>
</dbReference>
<organism evidence="6 7">
    <name type="scientific">Micromonospora arborensis</name>
    <dbReference type="NCBI Taxonomy" id="2116518"/>
    <lineage>
        <taxon>Bacteria</taxon>
        <taxon>Bacillati</taxon>
        <taxon>Actinomycetota</taxon>
        <taxon>Actinomycetes</taxon>
        <taxon>Micromonosporales</taxon>
        <taxon>Micromonosporaceae</taxon>
        <taxon>Micromonospora</taxon>
    </lineage>
</organism>
<dbReference type="InterPro" id="IPR000792">
    <property type="entry name" value="Tscrpt_reg_LuxR_C"/>
</dbReference>
<dbReference type="CDD" id="cd06170">
    <property type="entry name" value="LuxR_C_like"/>
    <property type="match status" value="1"/>
</dbReference>
<dbReference type="InterPro" id="IPR058245">
    <property type="entry name" value="NreC/VraR/RcsB-like_REC"/>
</dbReference>
<evidence type="ECO:0000313" key="6">
    <source>
        <dbReference type="EMBL" id="PYC65536.1"/>
    </source>
</evidence>
<dbReference type="SUPFAM" id="SSF52172">
    <property type="entry name" value="CheY-like"/>
    <property type="match status" value="1"/>
</dbReference>